<dbReference type="InterPro" id="IPR019760">
    <property type="entry name" value="DNA-dir_DNA_pol_A_CS"/>
</dbReference>
<evidence type="ECO:0000256" key="16">
    <source>
        <dbReference type="NCBIfam" id="TIGR00593"/>
    </source>
</evidence>
<proteinExistence type="inferred from homology"/>
<dbReference type="SMART" id="SM00475">
    <property type="entry name" value="53EXOc"/>
    <property type="match status" value="1"/>
</dbReference>
<evidence type="ECO:0000256" key="2">
    <source>
        <dbReference type="ARBA" id="ARBA00011541"/>
    </source>
</evidence>
<feature type="domain" description="5'-3' exonuclease" evidence="19">
    <location>
        <begin position="5"/>
        <end position="264"/>
    </location>
</feature>
<dbReference type="InterPro" id="IPR001098">
    <property type="entry name" value="DNA-dir_DNA_pol_A_palm_dom"/>
</dbReference>
<dbReference type="Pfam" id="PF02739">
    <property type="entry name" value="5_3_exonuc_N"/>
    <property type="match status" value="1"/>
</dbReference>
<evidence type="ECO:0000256" key="8">
    <source>
        <dbReference type="ARBA" id="ARBA00022722"/>
    </source>
</evidence>
<comment type="similarity">
    <text evidence="1 17">Belongs to the DNA polymerase type-A family.</text>
</comment>
<dbReference type="Gene3D" id="3.30.420.10">
    <property type="entry name" value="Ribonuclease H-like superfamily/Ribonuclease H"/>
    <property type="match status" value="1"/>
</dbReference>
<dbReference type="InterPro" id="IPR054690">
    <property type="entry name" value="DNA_polI_exonuclease"/>
</dbReference>
<dbReference type="OrthoDB" id="9806424at2"/>
<evidence type="ECO:0000259" key="20">
    <source>
        <dbReference type="SMART" id="SM00482"/>
    </source>
</evidence>
<keyword evidence="9 17" id="KW-0227">DNA damage</keyword>
<gene>
    <name evidence="17" type="primary">polA</name>
    <name evidence="21" type="ORF">SAMN05216225_10702</name>
</gene>
<dbReference type="CDD" id="cd06140">
    <property type="entry name" value="DNA_polA_I_Bacillus_like_exo"/>
    <property type="match status" value="1"/>
</dbReference>
<dbReference type="EMBL" id="FQVW01000070">
    <property type="protein sequence ID" value="SHG84315.1"/>
    <property type="molecule type" value="Genomic_DNA"/>
</dbReference>
<dbReference type="FunFam" id="1.10.150.20:FF:000002">
    <property type="entry name" value="DNA polymerase I"/>
    <property type="match status" value="1"/>
</dbReference>
<dbReference type="InterPro" id="IPR008918">
    <property type="entry name" value="HhH2"/>
</dbReference>
<organism evidence="21 22">
    <name type="scientific">Ornithinibacillus halophilus</name>
    <dbReference type="NCBI Taxonomy" id="930117"/>
    <lineage>
        <taxon>Bacteria</taxon>
        <taxon>Bacillati</taxon>
        <taxon>Bacillota</taxon>
        <taxon>Bacilli</taxon>
        <taxon>Bacillales</taxon>
        <taxon>Bacillaceae</taxon>
        <taxon>Ornithinibacillus</taxon>
    </lineage>
</organism>
<dbReference type="InterPro" id="IPR036279">
    <property type="entry name" value="5-3_exonuclease_C_sf"/>
</dbReference>
<dbReference type="GO" id="GO:0003887">
    <property type="term" value="F:DNA-directed DNA polymerase activity"/>
    <property type="evidence" value="ECO:0007669"/>
    <property type="project" value="UniProtKB-UniRule"/>
</dbReference>
<evidence type="ECO:0000256" key="10">
    <source>
        <dbReference type="ARBA" id="ARBA00022801"/>
    </source>
</evidence>
<dbReference type="Pfam" id="PF22619">
    <property type="entry name" value="DNA_polI_exo1"/>
    <property type="match status" value="1"/>
</dbReference>
<dbReference type="SMART" id="SM00279">
    <property type="entry name" value="HhH2"/>
    <property type="match status" value="1"/>
</dbReference>
<dbReference type="SUPFAM" id="SSF53098">
    <property type="entry name" value="Ribonuclease H-like"/>
    <property type="match status" value="1"/>
</dbReference>
<dbReference type="GO" id="GO:0006261">
    <property type="term" value="P:DNA-templated DNA replication"/>
    <property type="evidence" value="ECO:0007669"/>
    <property type="project" value="UniProtKB-UniRule"/>
</dbReference>
<dbReference type="FunFam" id="1.10.150.20:FF:000003">
    <property type="entry name" value="DNA polymerase I"/>
    <property type="match status" value="1"/>
</dbReference>
<protein>
    <recommendedName>
        <fullName evidence="4 16">DNA polymerase I</fullName>
        <ecNumber evidence="3 16">2.7.7.7</ecNumber>
    </recommendedName>
</protein>
<dbReference type="SUPFAM" id="SSF88723">
    <property type="entry name" value="PIN domain-like"/>
    <property type="match status" value="1"/>
</dbReference>
<dbReference type="InterPro" id="IPR002562">
    <property type="entry name" value="3'-5'_exonuclease_dom"/>
</dbReference>
<dbReference type="InterPro" id="IPR043502">
    <property type="entry name" value="DNA/RNA_pol_sf"/>
</dbReference>
<dbReference type="InterPro" id="IPR020045">
    <property type="entry name" value="DNA_polI_H3TH"/>
</dbReference>
<dbReference type="CDD" id="cd09859">
    <property type="entry name" value="PIN_53EXO"/>
    <property type="match status" value="1"/>
</dbReference>
<dbReference type="Gene3D" id="3.40.50.1010">
    <property type="entry name" value="5'-nuclease"/>
    <property type="match status" value="1"/>
</dbReference>
<keyword evidence="10" id="KW-0378">Hydrolase</keyword>
<dbReference type="GO" id="GO:0008409">
    <property type="term" value="F:5'-3' exonuclease activity"/>
    <property type="evidence" value="ECO:0007669"/>
    <property type="project" value="InterPro"/>
</dbReference>
<dbReference type="CDD" id="cd08637">
    <property type="entry name" value="DNA_pol_A_pol_I_C"/>
    <property type="match status" value="1"/>
</dbReference>
<dbReference type="PANTHER" id="PTHR10133">
    <property type="entry name" value="DNA POLYMERASE I"/>
    <property type="match status" value="1"/>
</dbReference>
<dbReference type="Pfam" id="PF00476">
    <property type="entry name" value="DNA_pol_A"/>
    <property type="match status" value="1"/>
</dbReference>
<dbReference type="InterPro" id="IPR002421">
    <property type="entry name" value="5-3_exonuclease"/>
</dbReference>
<dbReference type="EC" id="2.7.7.7" evidence="3 16"/>
<dbReference type="SUPFAM" id="SSF47807">
    <property type="entry name" value="5' to 3' exonuclease, C-terminal subdomain"/>
    <property type="match status" value="1"/>
</dbReference>
<dbReference type="NCBIfam" id="NF004397">
    <property type="entry name" value="PRK05755.1"/>
    <property type="match status" value="1"/>
</dbReference>
<dbReference type="CDD" id="cd09898">
    <property type="entry name" value="H3TH_53EXO"/>
    <property type="match status" value="1"/>
</dbReference>
<dbReference type="InterPro" id="IPR012337">
    <property type="entry name" value="RNaseH-like_sf"/>
</dbReference>
<evidence type="ECO:0000256" key="17">
    <source>
        <dbReference type="RuleBase" id="RU004460"/>
    </source>
</evidence>
<evidence type="ECO:0000313" key="22">
    <source>
        <dbReference type="Proteomes" id="UP000183988"/>
    </source>
</evidence>
<keyword evidence="5 17" id="KW-0808">Transferase</keyword>
<keyword evidence="12 17" id="KW-0239">DNA-directed DNA polymerase</keyword>
<dbReference type="FunFam" id="3.40.50.1010:FF:000001">
    <property type="entry name" value="DNA polymerase I"/>
    <property type="match status" value="1"/>
</dbReference>
<comment type="subunit">
    <text evidence="2 17">Single-chain monomer with multiple functions.</text>
</comment>
<accession>A0A1M5N4D7</accession>
<dbReference type="Gene3D" id="1.20.1060.10">
    <property type="entry name" value="Taq DNA Polymerase, Chain T, domain 4"/>
    <property type="match status" value="1"/>
</dbReference>
<dbReference type="SUPFAM" id="SSF56672">
    <property type="entry name" value="DNA/RNA polymerases"/>
    <property type="match status" value="1"/>
</dbReference>
<evidence type="ECO:0000313" key="21">
    <source>
        <dbReference type="EMBL" id="SHG84315.1"/>
    </source>
</evidence>
<feature type="domain" description="DNA-directed DNA polymerase family A palm" evidence="20">
    <location>
        <begin position="637"/>
        <end position="844"/>
    </location>
</feature>
<dbReference type="InterPro" id="IPR029060">
    <property type="entry name" value="PIN-like_dom_sf"/>
</dbReference>
<keyword evidence="11" id="KW-0269">Exonuclease</keyword>
<sequence length="880" mass="100407">MADKNKLVLIDGNSIIYRAFFALPLLNNDKGVYTNAAYGFTTMLLRILEEQKPTHMLVAFDAGKTTFRHSTYKEYKGGRQKTPPELSEQFPIVKELLDAFHIPHYQLANYEADDIIGTLSKHGDEQKWDVSVISGDKDLLQLASEQVTVHVTKKGISDMESYTPSYMLEKMEIKPEQIIDLKALMGDSSDNIPGVPGVGEKTATKLLKQYETLENVYEHVDEVSGKKLKENLTNYKDDAFMSKDLATINRESPIDVKLEDLDYKGFEHSDVRQIFTDLGFQSLLDKLGGDGAVEEHNEELTDLDYTVINEITQDMFTGNEALVVEMLYENYHTAPIEGIGVVNEEKAYFIPTDIAVQSETFKQWAEDASFKKSVFDAKKTLVALLNHDIHIKGIDFDMLLGSYLINPGENNHDIPAVGHRMGNKNVRFDEEVYGKGAKMKVPEQDNLAEHVARKTKVLFDVKEEMEQQLVENEQHELLKELEMPLALILGEMEHTGVVLDVERLENMGQELKARLDEIEASIYDIAGEKFNLNSPKQLGPILFEKLGLPVIKKTKTGYSTAADVLEQLEHEHEIIPKILLYRQLGKLQSTYIEGLLKVVHKDTNKIHTRFNQALTQTGRLSSIDPNLQNIPIRLEEGRKIRQAFVPSEDDWIMFAADYSQIELRVLAHIAKDEKLIAAFQNDLDIHTQTAMDVFHVEKDKVTSNMRRQAKAVNFGIVYGISDYGLSQSLGITRKEAKQFIERYFESYPGVKQYMDDIVQEAKHQGYVTTLMKRRRYLPEITSRNFNRRSFAERTAMNTPIQGSAADIIKKAMIDLDQKLKDEKLQARILLQVHDELILEAPREELDKLKEVVPEMMENTVELNVPLKVDYEYGDSWFDAK</sequence>
<evidence type="ECO:0000256" key="9">
    <source>
        <dbReference type="ARBA" id="ARBA00022763"/>
    </source>
</evidence>
<evidence type="ECO:0000256" key="15">
    <source>
        <dbReference type="ARBA" id="ARBA00049244"/>
    </source>
</evidence>
<evidence type="ECO:0000256" key="4">
    <source>
        <dbReference type="ARBA" id="ARBA00020311"/>
    </source>
</evidence>
<dbReference type="SMART" id="SM00482">
    <property type="entry name" value="POLAc"/>
    <property type="match status" value="1"/>
</dbReference>
<evidence type="ECO:0000256" key="13">
    <source>
        <dbReference type="ARBA" id="ARBA00023125"/>
    </source>
</evidence>
<dbReference type="FunFam" id="1.20.1060.10:FF:000001">
    <property type="entry name" value="DNA polymerase I"/>
    <property type="match status" value="1"/>
</dbReference>
<dbReference type="InterPro" id="IPR002298">
    <property type="entry name" value="DNA_polymerase_A"/>
</dbReference>
<dbReference type="PROSITE" id="PS00447">
    <property type="entry name" value="DNA_POLYMERASE_A"/>
    <property type="match status" value="1"/>
</dbReference>
<dbReference type="STRING" id="930117.SAMN05216225_10702"/>
<dbReference type="InterPro" id="IPR018320">
    <property type="entry name" value="DNA_polymerase_1"/>
</dbReference>
<evidence type="ECO:0000256" key="3">
    <source>
        <dbReference type="ARBA" id="ARBA00012417"/>
    </source>
</evidence>
<dbReference type="GO" id="GO:0003677">
    <property type="term" value="F:DNA binding"/>
    <property type="evidence" value="ECO:0007669"/>
    <property type="project" value="UniProtKB-UniRule"/>
</dbReference>
<keyword evidence="14 17" id="KW-0234">DNA repair</keyword>
<dbReference type="SMART" id="SM00474">
    <property type="entry name" value="35EXOc"/>
    <property type="match status" value="1"/>
</dbReference>
<dbReference type="InterPro" id="IPR020046">
    <property type="entry name" value="5-3_exonucl_a-hlix_arch_N"/>
</dbReference>
<dbReference type="InterPro" id="IPR036397">
    <property type="entry name" value="RNaseH_sf"/>
</dbReference>
<evidence type="ECO:0000256" key="5">
    <source>
        <dbReference type="ARBA" id="ARBA00022679"/>
    </source>
</evidence>
<dbReference type="PANTHER" id="PTHR10133:SF27">
    <property type="entry name" value="DNA POLYMERASE NU"/>
    <property type="match status" value="1"/>
</dbReference>
<evidence type="ECO:0000259" key="18">
    <source>
        <dbReference type="SMART" id="SM00474"/>
    </source>
</evidence>
<comment type="catalytic activity">
    <reaction evidence="15 17">
        <text>DNA(n) + a 2'-deoxyribonucleoside 5'-triphosphate = DNA(n+1) + diphosphate</text>
        <dbReference type="Rhea" id="RHEA:22508"/>
        <dbReference type="Rhea" id="RHEA-COMP:17339"/>
        <dbReference type="Rhea" id="RHEA-COMP:17340"/>
        <dbReference type="ChEBI" id="CHEBI:33019"/>
        <dbReference type="ChEBI" id="CHEBI:61560"/>
        <dbReference type="ChEBI" id="CHEBI:173112"/>
        <dbReference type="EC" id="2.7.7.7"/>
    </reaction>
</comment>
<feature type="domain" description="3'-5' exonuclease" evidence="18">
    <location>
        <begin position="304"/>
        <end position="470"/>
    </location>
</feature>
<name>A0A1M5N4D7_9BACI</name>
<dbReference type="GO" id="GO:0008408">
    <property type="term" value="F:3'-5' exonuclease activity"/>
    <property type="evidence" value="ECO:0007669"/>
    <property type="project" value="InterPro"/>
</dbReference>
<reference evidence="21 22" key="1">
    <citation type="submission" date="2016-11" db="EMBL/GenBank/DDBJ databases">
        <authorList>
            <person name="Jaros S."/>
            <person name="Januszkiewicz K."/>
            <person name="Wedrychowicz H."/>
        </authorList>
    </citation>
    <scope>NUCLEOTIDE SEQUENCE [LARGE SCALE GENOMIC DNA]</scope>
    <source>
        <strain evidence="21 22">IBRC-M 10683</strain>
    </source>
</reference>
<evidence type="ECO:0000256" key="14">
    <source>
        <dbReference type="ARBA" id="ARBA00023204"/>
    </source>
</evidence>
<dbReference type="Proteomes" id="UP000183988">
    <property type="component" value="Unassembled WGS sequence"/>
</dbReference>
<keyword evidence="22" id="KW-1185">Reference proteome</keyword>
<dbReference type="Gene3D" id="1.10.150.20">
    <property type="entry name" value="5' to 3' exonuclease, C-terminal subdomain"/>
    <property type="match status" value="2"/>
</dbReference>
<keyword evidence="8" id="KW-0540">Nuclease</keyword>
<evidence type="ECO:0000256" key="1">
    <source>
        <dbReference type="ARBA" id="ARBA00007705"/>
    </source>
</evidence>
<dbReference type="AlphaFoldDB" id="A0A1M5N4D7"/>
<evidence type="ECO:0000259" key="19">
    <source>
        <dbReference type="SMART" id="SM00475"/>
    </source>
</evidence>
<keyword evidence="6 17" id="KW-0548">Nucleotidyltransferase</keyword>
<dbReference type="NCBIfam" id="TIGR00593">
    <property type="entry name" value="pola"/>
    <property type="match status" value="1"/>
</dbReference>
<dbReference type="Gene3D" id="3.30.70.370">
    <property type="match status" value="1"/>
</dbReference>
<dbReference type="GO" id="GO:0006302">
    <property type="term" value="P:double-strand break repair"/>
    <property type="evidence" value="ECO:0007669"/>
    <property type="project" value="TreeGrafter"/>
</dbReference>
<evidence type="ECO:0000256" key="11">
    <source>
        <dbReference type="ARBA" id="ARBA00022839"/>
    </source>
</evidence>
<keyword evidence="7 17" id="KW-0235">DNA replication</keyword>
<evidence type="ECO:0000256" key="12">
    <source>
        <dbReference type="ARBA" id="ARBA00022932"/>
    </source>
</evidence>
<dbReference type="Pfam" id="PF01367">
    <property type="entry name" value="5_3_exonuc"/>
    <property type="match status" value="1"/>
</dbReference>
<dbReference type="PRINTS" id="PR00868">
    <property type="entry name" value="DNAPOLI"/>
</dbReference>
<keyword evidence="13 17" id="KW-0238">DNA-binding</keyword>
<evidence type="ECO:0000256" key="6">
    <source>
        <dbReference type="ARBA" id="ARBA00022695"/>
    </source>
</evidence>
<dbReference type="RefSeq" id="WP_072891982.1">
    <property type="nucleotide sequence ID" value="NZ_FQVW01000070.1"/>
</dbReference>
<evidence type="ECO:0000256" key="7">
    <source>
        <dbReference type="ARBA" id="ARBA00022705"/>
    </source>
</evidence>